<keyword evidence="11" id="KW-0469">Meiosis</keyword>
<dbReference type="InParanoid" id="A0A2V0P788"/>
<dbReference type="Pfam" id="PF13868">
    <property type="entry name" value="TPH"/>
    <property type="match status" value="1"/>
</dbReference>
<dbReference type="AlphaFoldDB" id="A0A2V0P788"/>
<proteinExistence type="inferred from homology"/>
<organism evidence="17 18">
    <name type="scientific">Raphidocelis subcapitata</name>
    <dbReference type="NCBI Taxonomy" id="307507"/>
    <lineage>
        <taxon>Eukaryota</taxon>
        <taxon>Viridiplantae</taxon>
        <taxon>Chlorophyta</taxon>
        <taxon>core chlorophytes</taxon>
        <taxon>Chlorophyceae</taxon>
        <taxon>CS clade</taxon>
        <taxon>Sphaeropleales</taxon>
        <taxon>Selenastraceae</taxon>
        <taxon>Raphidocelis</taxon>
    </lineage>
</organism>
<comment type="function">
    <text evidence="13">Microtubule inner protein (MIP) part of the dynein-decorated doublet microtubules (DMTs) in cilia axoneme, which is required for motile cilia beating. May play a role in the control of meiotic division and germ cell differentiation through regulation of pairing and recombination during meiosis. Required for sperm flagella assembly. May play a role in the assembly and function of the outer dynein arm-docking complex (ODA-DC). ODA-DC mediates outer dynein arms (ODA) binding onto the axonemal doublet microtubules.</text>
</comment>
<evidence type="ECO:0000256" key="1">
    <source>
        <dbReference type="ARBA" id="ARBA00004123"/>
    </source>
</evidence>
<evidence type="ECO:0000256" key="8">
    <source>
        <dbReference type="ARBA" id="ARBA00023069"/>
    </source>
</evidence>
<feature type="compositionally biased region" description="Basic and acidic residues" evidence="15">
    <location>
        <begin position="51"/>
        <end position="65"/>
    </location>
</feature>
<dbReference type="GO" id="GO:0051321">
    <property type="term" value="P:meiotic cell cycle"/>
    <property type="evidence" value="ECO:0007669"/>
    <property type="project" value="UniProtKB-KW"/>
</dbReference>
<evidence type="ECO:0000313" key="18">
    <source>
        <dbReference type="Proteomes" id="UP000247498"/>
    </source>
</evidence>
<keyword evidence="18" id="KW-1185">Reference proteome</keyword>
<dbReference type="Proteomes" id="UP000247498">
    <property type="component" value="Unassembled WGS sequence"/>
</dbReference>
<dbReference type="EMBL" id="BDRX01000064">
    <property type="protein sequence ID" value="GBF95429.1"/>
    <property type="molecule type" value="Genomic_DNA"/>
</dbReference>
<feature type="compositionally biased region" description="Basic and acidic residues" evidence="15">
    <location>
        <begin position="11"/>
        <end position="23"/>
    </location>
</feature>
<evidence type="ECO:0000256" key="7">
    <source>
        <dbReference type="ARBA" id="ARBA00023054"/>
    </source>
</evidence>
<dbReference type="InterPro" id="IPR026504">
    <property type="entry name" value="MNS1"/>
</dbReference>
<comment type="subcellular location">
    <subcellularLocation>
        <location evidence="2">Cytoplasm</location>
        <location evidence="2">Cytoskeleton</location>
        <location evidence="2">Flagellum axoneme</location>
    </subcellularLocation>
    <subcellularLocation>
        <location evidence="1">Nucleus</location>
    </subcellularLocation>
</comment>
<comment type="similarity">
    <text evidence="3">Belongs to the MNS1 family.</text>
</comment>
<sequence length="511" mass="57483">MGAQQRGQLARAHEQREAARRKQEFAREEIAKYYAQQRGMDAVSGSMLHDDVKRHAREAREREAEEQTLEALYTADRERELSTLRTKEEEALCSALGRQAAAREAEEREVQRLREESAELRELREKLRLARVNKERALQLAEKAELAAREAAYDAAFDEALMRGDAEGLRAQREGEAARRAAGRMGMKQIEEQMQARGGLPGERAQLQAEAEAEYQRDRAMVDAVVARIHQEDALEAAERLRKRDETRAFIADHLAKREAALAAARAAAAAEDAKIRGYWEMVAGREGREAARQRERRDAAARIYDRLRLEAEAKRRAKDEEDRLIDLMREEEAAEARRRAAAAAAERREAQRREMLAANAEMLRLKAEREARERREEEAFRAAAMARFAEDDRVEQMNALRRRLRVQEHKRAVDAMVAERRAMFEAARAAEAEEEAAKRAEEARRAAIIEGERRKLLAQAADLQGFLPRGVLRGEDDAQLLRAAAAAAAAAAASGRGGGAAAAGSGVQRR</sequence>
<dbReference type="PANTHER" id="PTHR19265">
    <property type="entry name" value="MEIOSIS-SPECIFIC NUCLEAR STRUCTURAL PROTEIN 1"/>
    <property type="match status" value="1"/>
</dbReference>
<feature type="coiled-coil region" evidence="14">
    <location>
        <begin position="311"/>
        <end position="378"/>
    </location>
</feature>
<feature type="coiled-coil region" evidence="14">
    <location>
        <begin position="424"/>
        <end position="451"/>
    </location>
</feature>
<name>A0A2V0P788_9CHLO</name>
<feature type="region of interest" description="Disordered" evidence="15">
    <location>
        <begin position="1"/>
        <end position="23"/>
    </location>
</feature>
<evidence type="ECO:0000313" key="17">
    <source>
        <dbReference type="EMBL" id="GBF95429.1"/>
    </source>
</evidence>
<keyword evidence="10" id="KW-0539">Nucleus</keyword>
<dbReference type="STRING" id="307507.A0A2V0P788"/>
<accession>A0A2V0P788</accession>
<feature type="domain" description="Trichohyalin-plectin-homology" evidence="16">
    <location>
        <begin position="113"/>
        <end position="469"/>
    </location>
</feature>
<reference evidence="17 18" key="1">
    <citation type="journal article" date="2018" name="Sci. Rep.">
        <title>Raphidocelis subcapitata (=Pseudokirchneriella subcapitata) provides an insight into genome evolution and environmental adaptations in the Sphaeropleales.</title>
        <authorList>
            <person name="Suzuki S."/>
            <person name="Yamaguchi H."/>
            <person name="Nakajima N."/>
            <person name="Kawachi M."/>
        </authorList>
    </citation>
    <scope>NUCLEOTIDE SEQUENCE [LARGE SCALE GENOMIC DNA]</scope>
    <source>
        <strain evidence="17 18">NIES-35</strain>
    </source>
</reference>
<keyword evidence="6" id="KW-0282">Flagellum</keyword>
<dbReference type="GO" id="GO:0005634">
    <property type="term" value="C:nucleus"/>
    <property type="evidence" value="ECO:0007669"/>
    <property type="project" value="UniProtKB-SubCell"/>
</dbReference>
<evidence type="ECO:0000256" key="12">
    <source>
        <dbReference type="ARBA" id="ARBA00023273"/>
    </source>
</evidence>
<evidence type="ECO:0000256" key="9">
    <source>
        <dbReference type="ARBA" id="ARBA00023212"/>
    </source>
</evidence>
<dbReference type="InterPro" id="IPR043597">
    <property type="entry name" value="TPH_dom"/>
</dbReference>
<feature type="region of interest" description="Disordered" evidence="15">
    <location>
        <begin position="51"/>
        <end position="74"/>
    </location>
</feature>
<evidence type="ECO:0000256" key="13">
    <source>
        <dbReference type="ARBA" id="ARBA00046114"/>
    </source>
</evidence>
<keyword evidence="5" id="KW-0963">Cytoplasm</keyword>
<evidence type="ECO:0000256" key="4">
    <source>
        <dbReference type="ARBA" id="ARBA00014813"/>
    </source>
</evidence>
<evidence type="ECO:0000256" key="5">
    <source>
        <dbReference type="ARBA" id="ARBA00022490"/>
    </source>
</evidence>
<dbReference type="PANTHER" id="PTHR19265:SF0">
    <property type="entry name" value="MEIOSIS-SPECIFIC NUCLEAR STRUCTURAL PROTEIN 1"/>
    <property type="match status" value="1"/>
</dbReference>
<evidence type="ECO:0000256" key="2">
    <source>
        <dbReference type="ARBA" id="ARBA00004611"/>
    </source>
</evidence>
<evidence type="ECO:0000256" key="15">
    <source>
        <dbReference type="SAM" id="MobiDB-lite"/>
    </source>
</evidence>
<dbReference type="OrthoDB" id="197839at2759"/>
<evidence type="ECO:0000256" key="6">
    <source>
        <dbReference type="ARBA" id="ARBA00022846"/>
    </source>
</evidence>
<gene>
    <name evidence="17" type="ORF">Rsub_08391</name>
</gene>
<keyword evidence="9" id="KW-0206">Cytoskeleton</keyword>
<evidence type="ECO:0000259" key="16">
    <source>
        <dbReference type="Pfam" id="PF13868"/>
    </source>
</evidence>
<comment type="caution">
    <text evidence="17">The sequence shown here is derived from an EMBL/GenBank/DDBJ whole genome shotgun (WGS) entry which is preliminary data.</text>
</comment>
<keyword evidence="12" id="KW-0966">Cell projection</keyword>
<protein>
    <recommendedName>
        <fullName evidence="4">Meiosis-specific nuclear structural protein 1</fullName>
    </recommendedName>
</protein>
<evidence type="ECO:0000256" key="10">
    <source>
        <dbReference type="ARBA" id="ARBA00023242"/>
    </source>
</evidence>
<evidence type="ECO:0000256" key="3">
    <source>
        <dbReference type="ARBA" id="ARBA00009158"/>
    </source>
</evidence>
<evidence type="ECO:0000256" key="14">
    <source>
        <dbReference type="SAM" id="Coils"/>
    </source>
</evidence>
<keyword evidence="7 14" id="KW-0175">Coiled coil</keyword>
<keyword evidence="8" id="KW-0969">Cilium</keyword>
<evidence type="ECO:0000256" key="11">
    <source>
        <dbReference type="ARBA" id="ARBA00023254"/>
    </source>
</evidence>
<feature type="coiled-coil region" evidence="14">
    <location>
        <begin position="96"/>
        <end position="144"/>
    </location>
</feature>